<dbReference type="Proteomes" id="UP000219167">
    <property type="component" value="Unassembled WGS sequence"/>
</dbReference>
<dbReference type="Gene3D" id="1.25.40.10">
    <property type="entry name" value="Tetratricopeptide repeat domain"/>
    <property type="match status" value="1"/>
</dbReference>
<dbReference type="AlphaFoldDB" id="A0A285UXH0"/>
<protein>
    <submittedName>
        <fullName evidence="2">TolB-like protein</fullName>
    </submittedName>
</protein>
<reference evidence="2 3" key="1">
    <citation type="submission" date="2017-08" db="EMBL/GenBank/DDBJ databases">
        <authorList>
            <person name="de Groot N.N."/>
        </authorList>
    </citation>
    <scope>NUCLEOTIDE SEQUENCE [LARGE SCALE GENOMIC DNA]</scope>
    <source>
        <strain evidence="2 3">JC85</strain>
    </source>
</reference>
<feature type="region of interest" description="Disordered" evidence="1">
    <location>
        <begin position="1"/>
        <end position="36"/>
    </location>
</feature>
<accession>A0A285UXH0</accession>
<dbReference type="SUPFAM" id="SSF48452">
    <property type="entry name" value="TPR-like"/>
    <property type="match status" value="1"/>
</dbReference>
<dbReference type="InterPro" id="IPR011990">
    <property type="entry name" value="TPR-like_helical_dom_sf"/>
</dbReference>
<gene>
    <name evidence="2" type="ORF">SAMN05892877_12068</name>
</gene>
<dbReference type="EMBL" id="OBQD01000020">
    <property type="protein sequence ID" value="SOC46058.1"/>
    <property type="molecule type" value="Genomic_DNA"/>
</dbReference>
<evidence type="ECO:0000256" key="1">
    <source>
        <dbReference type="SAM" id="MobiDB-lite"/>
    </source>
</evidence>
<evidence type="ECO:0000313" key="3">
    <source>
        <dbReference type="Proteomes" id="UP000219167"/>
    </source>
</evidence>
<proteinExistence type="predicted"/>
<name>A0A285UXH0_9HYPH</name>
<organism evidence="2 3">
    <name type="scientific">Rhizobium subbaraonis</name>
    <dbReference type="NCBI Taxonomy" id="908946"/>
    <lineage>
        <taxon>Bacteria</taxon>
        <taxon>Pseudomonadati</taxon>
        <taxon>Pseudomonadota</taxon>
        <taxon>Alphaproteobacteria</taxon>
        <taxon>Hyphomicrobiales</taxon>
        <taxon>Rhizobiaceae</taxon>
        <taxon>Rhizobium/Agrobacterium group</taxon>
        <taxon>Rhizobium</taxon>
    </lineage>
</organism>
<evidence type="ECO:0000313" key="2">
    <source>
        <dbReference type="EMBL" id="SOC46058.1"/>
    </source>
</evidence>
<keyword evidence="3" id="KW-1185">Reference proteome</keyword>
<sequence>MRHWLGSVRSIRRPRGTTEGPDGFVTDVPPGGSTAEAGPVSVRNALARILQSPDFDATPRSRRFLTYIVEETLGGRAERIKAFSIATDVFGRGADFDAHSDPIVRLEAGRLRRALEQYYQRAGSEDPVVISIPKGAYVPVFQPRVVLPANQPGAAAERRPLAVGAAAVLGLLAVAAWFVGASPWRGDPAAPAVPRLLVRPFEDLTQSGSSANFAKGLTHEIIGQVAKFKDIVTVEDRDADANAAQSARYELSGSVSLAEDKVRLQARILSTEDASVLWAQTYEADFEPSQVIAIEKAIASQVATALGQPYGVIFRADSERSVPQAPDDWAAYSCTLSYYAYRANIDAKTHPVVRQCLEDAVERFPNYATAWALLSQTYIDEIRFGYPIDPTMSPASLDRALAAARRAMELDPQNVRALEAEMFALYFSGQIDASLALGKQALATNPNDTELMGEYGSRLAVSGRWEEGCNLIAEARERNPGPLGYYEAILSVCAYFRGDYKTAIMWIGKSGAIENPAYHLIAAAVLAEAGRAEEAAAERDWLMAHARGFVEDIWAWTALRYARAEDRERFVGSLRKSGLPIPPRPAVSDR</sequence>